<accession>A0A5C6VX66</accession>
<dbReference type="Proteomes" id="UP000321363">
    <property type="component" value="Unassembled WGS sequence"/>
</dbReference>
<feature type="chain" id="PRO_5039555708" evidence="8">
    <location>
        <begin position="23"/>
        <end position="168"/>
    </location>
</feature>
<feature type="transmembrane region" description="Helical" evidence="7">
    <location>
        <begin position="138"/>
        <end position="158"/>
    </location>
</feature>
<dbReference type="GO" id="GO:0005886">
    <property type="term" value="C:plasma membrane"/>
    <property type="evidence" value="ECO:0007669"/>
    <property type="project" value="UniProtKB-SubCell"/>
</dbReference>
<gene>
    <name evidence="9" type="primary">essA</name>
    <name evidence="9" type="ORF">FS935_16745</name>
</gene>
<proteinExistence type="inferred from homology"/>
<comment type="similarity">
    <text evidence="2">Belongs to the EssA family.</text>
</comment>
<evidence type="ECO:0000256" key="1">
    <source>
        <dbReference type="ARBA" id="ARBA00004162"/>
    </source>
</evidence>
<name>A0A5C6VX66_9BACI</name>
<evidence type="ECO:0000256" key="7">
    <source>
        <dbReference type="SAM" id="Phobius"/>
    </source>
</evidence>
<sequence>MKHKQVKLVFFFLLMVTVYHLAAASVVLGVEEKSKIDELVPNDYQKEKFKINKDLILDEQQQNQRTTIPEEQKELTFEGEKTSNDREVKHNLFSSDAKDLNTIKAKAVSMQLFSEKELLSQSAMEEETDSSSASPLSLLIWILVAMCSILLIVVLFVWNKSTTLEKRV</sequence>
<keyword evidence="5 7" id="KW-1133">Transmembrane helix</keyword>
<evidence type="ECO:0000256" key="6">
    <source>
        <dbReference type="ARBA" id="ARBA00023136"/>
    </source>
</evidence>
<evidence type="ECO:0000256" key="4">
    <source>
        <dbReference type="ARBA" id="ARBA00022692"/>
    </source>
</evidence>
<dbReference type="EMBL" id="VOQF01000009">
    <property type="protein sequence ID" value="TXC89529.1"/>
    <property type="molecule type" value="Genomic_DNA"/>
</dbReference>
<evidence type="ECO:0000256" key="5">
    <source>
        <dbReference type="ARBA" id="ARBA00022989"/>
    </source>
</evidence>
<evidence type="ECO:0000313" key="9">
    <source>
        <dbReference type="EMBL" id="TXC89529.1"/>
    </source>
</evidence>
<dbReference type="NCBIfam" id="TIGR03927">
    <property type="entry name" value="T7SS_EssA_Firm"/>
    <property type="match status" value="1"/>
</dbReference>
<dbReference type="InterPro" id="IPR018920">
    <property type="entry name" value="EssA/YueC"/>
</dbReference>
<dbReference type="OrthoDB" id="2437241at2"/>
<dbReference type="Pfam" id="PF10661">
    <property type="entry name" value="EssA"/>
    <property type="match status" value="1"/>
</dbReference>
<evidence type="ECO:0000256" key="8">
    <source>
        <dbReference type="SAM" id="SignalP"/>
    </source>
</evidence>
<evidence type="ECO:0000256" key="2">
    <source>
        <dbReference type="ARBA" id="ARBA00008570"/>
    </source>
</evidence>
<dbReference type="AlphaFoldDB" id="A0A5C6VX66"/>
<keyword evidence="10" id="KW-1185">Reference proteome</keyword>
<keyword evidence="6 7" id="KW-0472">Membrane</keyword>
<organism evidence="9 10">
    <name type="scientific">Metabacillus litoralis</name>
    <dbReference type="NCBI Taxonomy" id="152268"/>
    <lineage>
        <taxon>Bacteria</taxon>
        <taxon>Bacillati</taxon>
        <taxon>Bacillota</taxon>
        <taxon>Bacilli</taxon>
        <taxon>Bacillales</taxon>
        <taxon>Bacillaceae</taxon>
        <taxon>Metabacillus</taxon>
    </lineage>
</organism>
<comment type="caution">
    <text evidence="9">The sequence shown here is derived from an EMBL/GenBank/DDBJ whole genome shotgun (WGS) entry which is preliminary data.</text>
</comment>
<dbReference type="InterPro" id="IPR034026">
    <property type="entry name" value="EssA"/>
</dbReference>
<keyword evidence="3" id="KW-1003">Cell membrane</keyword>
<evidence type="ECO:0000256" key="3">
    <source>
        <dbReference type="ARBA" id="ARBA00022475"/>
    </source>
</evidence>
<reference evidence="9 10" key="1">
    <citation type="journal article" date="2005" name="Int. J. Syst. Evol. Microbiol.">
        <title>Bacillus litoralis sp. nov., isolated from a tidal flat of the Yellow Sea in Korea.</title>
        <authorList>
            <person name="Yoon J.H."/>
            <person name="Oh T.K."/>
        </authorList>
    </citation>
    <scope>NUCLEOTIDE SEQUENCE [LARGE SCALE GENOMIC DNA]</scope>
    <source>
        <strain evidence="9 10">SW-211</strain>
    </source>
</reference>
<feature type="signal peptide" evidence="8">
    <location>
        <begin position="1"/>
        <end position="22"/>
    </location>
</feature>
<keyword evidence="4 7" id="KW-0812">Transmembrane</keyword>
<comment type="subcellular location">
    <subcellularLocation>
        <location evidence="1">Cell membrane</location>
        <topology evidence="1">Single-pass membrane protein</topology>
    </subcellularLocation>
</comment>
<keyword evidence="8" id="KW-0732">Signal</keyword>
<dbReference type="RefSeq" id="WP_146949794.1">
    <property type="nucleotide sequence ID" value="NZ_VOQF01000009.1"/>
</dbReference>
<protein>
    <submittedName>
        <fullName evidence="9">Type VII secretion protein EssA</fullName>
    </submittedName>
</protein>
<evidence type="ECO:0000313" key="10">
    <source>
        <dbReference type="Proteomes" id="UP000321363"/>
    </source>
</evidence>